<dbReference type="GO" id="GO:0009254">
    <property type="term" value="P:peptidoglycan turnover"/>
    <property type="evidence" value="ECO:0007669"/>
    <property type="project" value="InterPro"/>
</dbReference>
<name>A0A7S3BY41_9VIRI</name>
<sequence>MRETHAYVHTTAYCNCGLCCGWEWGVTLGSAPAYLPLCTGQRRASGTRTIPLVPRRRRRLPNGKDHPYGHRFDPQRVADHARGALLGIGLGVGAGLGLLACRYSLFPGGARLVSKGSLDILRKESLTREASAKGWRAAKKAAAPYLSIGALAGGTVGAQMLPVRRYWAETSLQGMPYTGHTATGDRPRSPRASLLSLKTLQTPWTIPLRLVTFQWGAVDGTIAADTDHHPFGTRVFVPGYGWGTVADRGSMVAGATRLDLFHDSHREALRWGKKTIVAKILHSA</sequence>
<evidence type="ECO:0000313" key="3">
    <source>
        <dbReference type="EMBL" id="CAE0148402.1"/>
    </source>
</evidence>
<protein>
    <recommendedName>
        <fullName evidence="2">3D domain-containing protein</fullName>
    </recommendedName>
</protein>
<dbReference type="Pfam" id="PF06725">
    <property type="entry name" value="3D"/>
    <property type="match status" value="1"/>
</dbReference>
<proteinExistence type="predicted"/>
<accession>A0A7S3BY41</accession>
<dbReference type="EMBL" id="HBHY01018357">
    <property type="protein sequence ID" value="CAE0148402.1"/>
    <property type="molecule type" value="Transcribed_RNA"/>
</dbReference>
<dbReference type="PANTHER" id="PTHR39160">
    <property type="entry name" value="CELL WALL-BINDING PROTEIN YOCH"/>
    <property type="match status" value="1"/>
</dbReference>
<keyword evidence="1" id="KW-0732">Signal</keyword>
<feature type="domain" description="3D" evidence="2">
    <location>
        <begin position="221"/>
        <end position="281"/>
    </location>
</feature>
<dbReference type="Gene3D" id="2.40.40.10">
    <property type="entry name" value="RlpA-like domain"/>
    <property type="match status" value="1"/>
</dbReference>
<dbReference type="EMBL" id="HBHY01018359">
    <property type="protein sequence ID" value="CAE0148404.1"/>
    <property type="molecule type" value="Transcribed_RNA"/>
</dbReference>
<organism evidence="4">
    <name type="scientific">Prasinoderma singulare</name>
    <dbReference type="NCBI Taxonomy" id="676789"/>
    <lineage>
        <taxon>Eukaryota</taxon>
        <taxon>Viridiplantae</taxon>
        <taxon>Prasinodermophyta</taxon>
        <taxon>Prasinodermophyceae</taxon>
        <taxon>Prasinodermales</taxon>
        <taxon>Prasinodermaceae</taxon>
        <taxon>Prasinoderma</taxon>
    </lineage>
</organism>
<dbReference type="InterPro" id="IPR010611">
    <property type="entry name" value="3D_dom"/>
</dbReference>
<dbReference type="CDD" id="cd22786">
    <property type="entry name" value="DPBB_YuiC-like"/>
    <property type="match status" value="1"/>
</dbReference>
<dbReference type="PANTHER" id="PTHR39160:SF4">
    <property type="entry name" value="RESUSCITATION-PROMOTING FACTOR RPFB"/>
    <property type="match status" value="1"/>
</dbReference>
<dbReference type="GO" id="GO:0019867">
    <property type="term" value="C:outer membrane"/>
    <property type="evidence" value="ECO:0007669"/>
    <property type="project" value="InterPro"/>
</dbReference>
<dbReference type="GO" id="GO:0004553">
    <property type="term" value="F:hydrolase activity, hydrolyzing O-glycosyl compounds"/>
    <property type="evidence" value="ECO:0007669"/>
    <property type="project" value="InterPro"/>
</dbReference>
<dbReference type="AlphaFoldDB" id="A0A7S3BY41"/>
<gene>
    <name evidence="3" type="ORF">PSIN1315_LOCUS11815</name>
    <name evidence="4" type="ORF">PSIN1315_LOCUS11816</name>
</gene>
<dbReference type="InterPro" id="IPR036908">
    <property type="entry name" value="RlpA-like_sf"/>
</dbReference>
<evidence type="ECO:0000256" key="1">
    <source>
        <dbReference type="ARBA" id="ARBA00022729"/>
    </source>
</evidence>
<evidence type="ECO:0000313" key="4">
    <source>
        <dbReference type="EMBL" id="CAE0148404.1"/>
    </source>
</evidence>
<dbReference type="InterPro" id="IPR051933">
    <property type="entry name" value="Resuscitation_pf_RpfB"/>
</dbReference>
<reference evidence="4" key="1">
    <citation type="submission" date="2021-01" db="EMBL/GenBank/DDBJ databases">
        <authorList>
            <person name="Corre E."/>
            <person name="Pelletier E."/>
            <person name="Niang G."/>
            <person name="Scheremetjew M."/>
            <person name="Finn R."/>
            <person name="Kale V."/>
            <person name="Holt S."/>
            <person name="Cochrane G."/>
            <person name="Meng A."/>
            <person name="Brown T."/>
            <person name="Cohen L."/>
        </authorList>
    </citation>
    <scope>NUCLEOTIDE SEQUENCE</scope>
    <source>
        <strain evidence="4">RCC927</strain>
    </source>
</reference>
<evidence type="ECO:0000259" key="2">
    <source>
        <dbReference type="Pfam" id="PF06725"/>
    </source>
</evidence>